<dbReference type="RefSeq" id="XP_031570382.1">
    <property type="nucleotide sequence ID" value="XM_031714522.1"/>
</dbReference>
<feature type="signal peptide" evidence="13">
    <location>
        <begin position="1"/>
        <end position="25"/>
    </location>
</feature>
<evidence type="ECO:0000256" key="10">
    <source>
        <dbReference type="ARBA" id="ARBA00023157"/>
    </source>
</evidence>
<dbReference type="KEGG" id="aten:116304742"/>
<evidence type="ECO:0000256" key="12">
    <source>
        <dbReference type="PROSITE-ProRule" id="PRU00076"/>
    </source>
</evidence>
<evidence type="ECO:0000313" key="17">
    <source>
        <dbReference type="RefSeq" id="XP_031570382.1"/>
    </source>
</evidence>
<dbReference type="Gene3D" id="2.60.120.260">
    <property type="entry name" value="Galactose-binding domain-like"/>
    <property type="match status" value="1"/>
</dbReference>
<evidence type="ECO:0000256" key="11">
    <source>
        <dbReference type="ARBA" id="ARBA00023180"/>
    </source>
</evidence>
<dbReference type="Pfam" id="PF00754">
    <property type="entry name" value="F5_F8_type_C"/>
    <property type="match status" value="1"/>
</dbReference>
<dbReference type="SMART" id="SM00181">
    <property type="entry name" value="EGF"/>
    <property type="match status" value="1"/>
</dbReference>
<evidence type="ECO:0000256" key="6">
    <source>
        <dbReference type="ARBA" id="ARBA00022536"/>
    </source>
</evidence>
<dbReference type="GO" id="GO:0005576">
    <property type="term" value="C:extracellular region"/>
    <property type="evidence" value="ECO:0007669"/>
    <property type="project" value="UniProtKB-SubCell"/>
</dbReference>
<dbReference type="FunFam" id="2.10.25.10:FF:000425">
    <property type="entry name" value="Eyes shut homolog"/>
    <property type="match status" value="1"/>
</dbReference>
<keyword evidence="6 12" id="KW-0245">EGF-like domain</keyword>
<comment type="similarity">
    <text evidence="3">Belongs to the EGF domain peptide family.</text>
</comment>
<evidence type="ECO:0000259" key="15">
    <source>
        <dbReference type="PROSITE" id="PS50026"/>
    </source>
</evidence>
<dbReference type="Proteomes" id="UP000515163">
    <property type="component" value="Unplaced"/>
</dbReference>
<evidence type="ECO:0000256" key="5">
    <source>
        <dbReference type="ARBA" id="ARBA00022525"/>
    </source>
</evidence>
<accession>A0A6P8ITZ1</accession>
<evidence type="ECO:0000256" key="2">
    <source>
        <dbReference type="ARBA" id="ARBA00004613"/>
    </source>
</evidence>
<keyword evidence="11" id="KW-0325">Glycoprotein</keyword>
<dbReference type="PROSITE" id="PS01186">
    <property type="entry name" value="EGF_2"/>
    <property type="match status" value="1"/>
</dbReference>
<proteinExistence type="inferred from homology"/>
<dbReference type="PROSITE" id="PS50026">
    <property type="entry name" value="EGF_3"/>
    <property type="match status" value="1"/>
</dbReference>
<keyword evidence="10 12" id="KW-1015">Disulfide bond</keyword>
<evidence type="ECO:0000256" key="4">
    <source>
        <dbReference type="ARBA" id="ARBA00022490"/>
    </source>
</evidence>
<evidence type="ECO:0000256" key="13">
    <source>
        <dbReference type="SAM" id="SignalP"/>
    </source>
</evidence>
<evidence type="ECO:0000256" key="8">
    <source>
        <dbReference type="ARBA" id="ARBA00022737"/>
    </source>
</evidence>
<comment type="caution">
    <text evidence="12">Lacks conserved residue(s) required for the propagation of feature annotation.</text>
</comment>
<keyword evidence="7 13" id="KW-0732">Signal</keyword>
<name>A0A6P8ITZ1_ACTTE</name>
<protein>
    <submittedName>
        <fullName evidence="17">EGF-like repeat and discoidin I-like domain-containing protein 3</fullName>
    </submittedName>
</protein>
<dbReference type="SUPFAM" id="SSF57196">
    <property type="entry name" value="EGF/Laminin"/>
    <property type="match status" value="1"/>
</dbReference>
<dbReference type="PROSITE" id="PS50022">
    <property type="entry name" value="FA58C_3"/>
    <property type="match status" value="1"/>
</dbReference>
<dbReference type="InParanoid" id="A0A6P8ITZ1"/>
<keyword evidence="5" id="KW-0964">Secreted</keyword>
<reference evidence="17" key="1">
    <citation type="submission" date="2025-08" db="UniProtKB">
        <authorList>
            <consortium name="RefSeq"/>
        </authorList>
    </citation>
    <scope>IDENTIFICATION</scope>
    <source>
        <tissue evidence="17">Tentacle</tissue>
    </source>
</reference>
<dbReference type="Pfam" id="PF00024">
    <property type="entry name" value="PAN_1"/>
    <property type="match status" value="1"/>
</dbReference>
<evidence type="ECO:0000256" key="3">
    <source>
        <dbReference type="ARBA" id="ARBA00006373"/>
    </source>
</evidence>
<evidence type="ECO:0000256" key="7">
    <source>
        <dbReference type="ARBA" id="ARBA00022729"/>
    </source>
</evidence>
<comment type="subcellular location">
    <subcellularLocation>
        <location evidence="1">Cytoplasm</location>
    </subcellularLocation>
    <subcellularLocation>
        <location evidence="2">Secreted</location>
    </subcellularLocation>
</comment>
<dbReference type="InterPro" id="IPR003609">
    <property type="entry name" value="Pan_app"/>
</dbReference>
<dbReference type="InterPro" id="IPR000421">
    <property type="entry name" value="FA58C"/>
</dbReference>
<keyword evidence="9" id="KW-0106">Calcium</keyword>
<evidence type="ECO:0000313" key="16">
    <source>
        <dbReference type="Proteomes" id="UP000515163"/>
    </source>
</evidence>
<dbReference type="InterPro" id="IPR008979">
    <property type="entry name" value="Galactose-bd-like_sf"/>
</dbReference>
<dbReference type="AlphaFoldDB" id="A0A6P8ITZ1"/>
<gene>
    <name evidence="17" type="primary">LOC116304742</name>
</gene>
<dbReference type="GeneID" id="116304742"/>
<feature type="chain" id="PRO_5027710469" evidence="13">
    <location>
        <begin position="26"/>
        <end position="247"/>
    </location>
</feature>
<dbReference type="Gene3D" id="2.10.25.10">
    <property type="entry name" value="Laminin"/>
    <property type="match status" value="1"/>
</dbReference>
<dbReference type="OrthoDB" id="5985199at2759"/>
<dbReference type="InterPro" id="IPR000742">
    <property type="entry name" value="EGF"/>
</dbReference>
<keyword evidence="16" id="KW-1185">Reference proteome</keyword>
<dbReference type="PROSITE" id="PS00022">
    <property type="entry name" value="EGF_1"/>
    <property type="match status" value="1"/>
</dbReference>
<keyword evidence="8" id="KW-0677">Repeat</keyword>
<sequence>MARQGQIFLFSIVLYFFIRSSLIGSEELDGAYFTQVAFHKLEGNSLQTISVRSVLQCCMRCERVPECLSFNIAVLLMKNGLYECVLLKNGTRESTEYLVPTQEYHHYTRFVDKCAIPRCKNNGACETVSNDFLCHCPQGFTGKLCEKQTCNDGNALGMESGVIPDSNINASSHLSLDDLPHHARLHGNKQWSPKVHDSNPWLQVDLGKVTMVSCIATQGTRFGDWTKTYSLQYGLNSSSFEDYQARS</sequence>
<feature type="disulfide bond" evidence="12">
    <location>
        <begin position="136"/>
        <end position="145"/>
    </location>
</feature>
<organism evidence="16 17">
    <name type="scientific">Actinia tenebrosa</name>
    <name type="common">Australian red waratah sea anemone</name>
    <dbReference type="NCBI Taxonomy" id="6105"/>
    <lineage>
        <taxon>Eukaryota</taxon>
        <taxon>Metazoa</taxon>
        <taxon>Cnidaria</taxon>
        <taxon>Anthozoa</taxon>
        <taxon>Hexacorallia</taxon>
        <taxon>Actiniaria</taxon>
        <taxon>Actiniidae</taxon>
        <taxon>Actinia</taxon>
    </lineage>
</organism>
<dbReference type="PANTHER" id="PTHR24543">
    <property type="entry name" value="MULTICOPPER OXIDASE-RELATED"/>
    <property type="match status" value="1"/>
</dbReference>
<evidence type="ECO:0000259" key="14">
    <source>
        <dbReference type="PROSITE" id="PS50022"/>
    </source>
</evidence>
<dbReference type="CDD" id="cd00054">
    <property type="entry name" value="EGF_CA"/>
    <property type="match status" value="1"/>
</dbReference>
<evidence type="ECO:0000256" key="9">
    <source>
        <dbReference type="ARBA" id="ARBA00022837"/>
    </source>
</evidence>
<feature type="domain" description="F5/8 type C" evidence="14">
    <location>
        <begin position="150"/>
        <end position="247"/>
    </location>
</feature>
<keyword evidence="4" id="KW-0963">Cytoplasm</keyword>
<dbReference type="GO" id="GO:0005737">
    <property type="term" value="C:cytoplasm"/>
    <property type="evidence" value="ECO:0007669"/>
    <property type="project" value="UniProtKB-SubCell"/>
</dbReference>
<feature type="domain" description="EGF-like" evidence="15">
    <location>
        <begin position="110"/>
        <end position="146"/>
    </location>
</feature>
<dbReference type="SUPFAM" id="SSF49785">
    <property type="entry name" value="Galactose-binding domain-like"/>
    <property type="match status" value="1"/>
</dbReference>
<dbReference type="CDD" id="cd00057">
    <property type="entry name" value="FA58C"/>
    <property type="match status" value="1"/>
</dbReference>
<dbReference type="Pfam" id="PF00008">
    <property type="entry name" value="EGF"/>
    <property type="match status" value="1"/>
</dbReference>
<evidence type="ECO:0000256" key="1">
    <source>
        <dbReference type="ARBA" id="ARBA00004496"/>
    </source>
</evidence>